<keyword evidence="1" id="KW-1133">Transmembrane helix</keyword>
<name>A0A1X7VJ69_AMPQE</name>
<organism evidence="2">
    <name type="scientific">Amphimedon queenslandica</name>
    <name type="common">Sponge</name>
    <dbReference type="NCBI Taxonomy" id="400682"/>
    <lineage>
        <taxon>Eukaryota</taxon>
        <taxon>Metazoa</taxon>
        <taxon>Porifera</taxon>
        <taxon>Demospongiae</taxon>
        <taxon>Heteroscleromorpha</taxon>
        <taxon>Haplosclerida</taxon>
        <taxon>Niphatidae</taxon>
        <taxon>Amphimedon</taxon>
    </lineage>
</organism>
<keyword evidence="1" id="KW-0812">Transmembrane</keyword>
<proteinExistence type="predicted"/>
<dbReference type="EnsemblMetazoa" id="Aqu2.1.40391_001">
    <property type="protein sequence ID" value="Aqu2.1.40391_001"/>
    <property type="gene ID" value="Aqu2.1.40391"/>
</dbReference>
<keyword evidence="1" id="KW-0472">Membrane</keyword>
<feature type="transmembrane region" description="Helical" evidence="1">
    <location>
        <begin position="21"/>
        <end position="45"/>
    </location>
</feature>
<dbReference type="InParanoid" id="A0A1X7VJ69"/>
<accession>A0A1X7VJ69</accession>
<protein>
    <submittedName>
        <fullName evidence="2">Uncharacterized protein</fullName>
    </submittedName>
</protein>
<reference evidence="2" key="1">
    <citation type="submission" date="2017-05" db="UniProtKB">
        <authorList>
            <consortium name="EnsemblMetazoa"/>
        </authorList>
    </citation>
    <scope>IDENTIFICATION</scope>
</reference>
<feature type="transmembrane region" description="Helical" evidence="1">
    <location>
        <begin position="61"/>
        <end position="82"/>
    </location>
</feature>
<sequence>LLSILGIERWRRSSCGYFSCLQNVITAVLCLGGISFLTLCCLVQHDHGLFQVLGLGCYHPLLLVLSLPSFPHSLLCLGHCLFR</sequence>
<dbReference type="AlphaFoldDB" id="A0A1X7VJ69"/>
<evidence type="ECO:0000256" key="1">
    <source>
        <dbReference type="SAM" id="Phobius"/>
    </source>
</evidence>
<evidence type="ECO:0000313" key="2">
    <source>
        <dbReference type="EnsemblMetazoa" id="Aqu2.1.40391_001"/>
    </source>
</evidence>